<accession>A0AAD0F4U9</accession>
<dbReference type="AlphaFoldDB" id="A0AAD0F4U9"/>
<protein>
    <submittedName>
        <fullName evidence="1">Uncharacterized protein</fullName>
    </submittedName>
</protein>
<dbReference type="RefSeq" id="WP_099991231.1">
    <property type="nucleotide sequence ID" value="NZ_CP024702.1"/>
</dbReference>
<proteinExistence type="predicted"/>
<evidence type="ECO:0000313" key="1">
    <source>
        <dbReference type="EMBL" id="ATV67031.1"/>
    </source>
</evidence>
<name>A0AAD0F4U9_9FUSO</name>
<sequence>MLKELMNHNFLGVKFFRDEAGKIYVSDELVYNSKPIELEGYQILFEMFHSREDVEAIKRQIEIAKNYDECMAGTWKPASVEKKFNRV</sequence>
<dbReference type="EMBL" id="CP024702">
    <property type="protein sequence ID" value="ATV67031.1"/>
    <property type="molecule type" value="Genomic_DNA"/>
</dbReference>
<organism evidence="1 2">
    <name type="scientific">Fusobacterium pseudoperiodonticum</name>
    <dbReference type="NCBI Taxonomy" id="2663009"/>
    <lineage>
        <taxon>Bacteria</taxon>
        <taxon>Fusobacteriati</taxon>
        <taxon>Fusobacteriota</taxon>
        <taxon>Fusobacteriia</taxon>
        <taxon>Fusobacteriales</taxon>
        <taxon>Fusobacteriaceae</taxon>
        <taxon>Fusobacterium</taxon>
    </lineage>
</organism>
<evidence type="ECO:0000313" key="2">
    <source>
        <dbReference type="Proteomes" id="UP000231749"/>
    </source>
</evidence>
<gene>
    <name evidence="1" type="ORF">CTM86_10895</name>
</gene>
<reference evidence="2" key="1">
    <citation type="submission" date="2017-11" db="EMBL/GenBank/DDBJ databases">
        <title>Genome sequencing of Fusobacterium periodonticum KCOM 1282.</title>
        <authorList>
            <person name="Kook J.-K."/>
            <person name="Park S.-N."/>
            <person name="Lim Y.K."/>
        </authorList>
    </citation>
    <scope>NUCLEOTIDE SEQUENCE [LARGE SCALE GENOMIC DNA]</scope>
    <source>
        <strain evidence="2">KCOM 1282</strain>
    </source>
</reference>
<dbReference type="Proteomes" id="UP000231749">
    <property type="component" value="Chromosome"/>
</dbReference>